<dbReference type="AlphaFoldDB" id="A0A2U1UBF5"/>
<evidence type="ECO:0008006" key="3">
    <source>
        <dbReference type="Google" id="ProtNLM"/>
    </source>
</evidence>
<gene>
    <name evidence="1" type="ORF">DDT56_03425</name>
</gene>
<dbReference type="RefSeq" id="WP_136165099.1">
    <property type="nucleotide sequence ID" value="NZ_KZ819072.1"/>
</dbReference>
<protein>
    <recommendedName>
        <fullName evidence="3">DUF2846 domain-containing protein</fullName>
    </recommendedName>
</protein>
<dbReference type="EMBL" id="QDKH01000003">
    <property type="protein sequence ID" value="PWC19005.1"/>
    <property type="molecule type" value="Genomic_DNA"/>
</dbReference>
<sequence>MRYLFPLLLSLAVVSCSTSQPRLNDIRSVPPSRLMLYQNTPTTPYATLVVVRDKGWLAGTCRIGVMIDNEFAGSIASAEKAEFRIPVGQHTVSLGQDGYYNNACVWRDTSGSQTPFLKAGETRFLRISGNTGEGFTLKPTAEFAAQ</sequence>
<proteinExistence type="predicted"/>
<dbReference type="PROSITE" id="PS51257">
    <property type="entry name" value="PROKAR_LIPOPROTEIN"/>
    <property type="match status" value="1"/>
</dbReference>
<comment type="caution">
    <text evidence="1">The sequence shown here is derived from an EMBL/GenBank/DDBJ whole genome shotgun (WGS) entry which is preliminary data.</text>
</comment>
<organism evidence="1 2">
    <name type="scientific">Brenneria corticis</name>
    <dbReference type="NCBI Taxonomy" id="2173106"/>
    <lineage>
        <taxon>Bacteria</taxon>
        <taxon>Pseudomonadati</taxon>
        <taxon>Pseudomonadota</taxon>
        <taxon>Gammaproteobacteria</taxon>
        <taxon>Enterobacterales</taxon>
        <taxon>Pectobacteriaceae</taxon>
        <taxon>Brenneria</taxon>
    </lineage>
</organism>
<accession>A0A2U1UBF5</accession>
<evidence type="ECO:0000313" key="1">
    <source>
        <dbReference type="EMBL" id="PWC19005.1"/>
    </source>
</evidence>
<dbReference type="Proteomes" id="UP000296159">
    <property type="component" value="Unassembled WGS sequence"/>
</dbReference>
<reference evidence="1 2" key="1">
    <citation type="submission" date="2018-04" db="EMBL/GenBank/DDBJ databases">
        <title>Brenneria corticis sp.nov.</title>
        <authorList>
            <person name="Li Y."/>
        </authorList>
    </citation>
    <scope>NUCLEOTIDE SEQUENCE [LARGE SCALE GENOMIC DNA]</scope>
    <source>
        <strain evidence="1 2">CFCC 11842</strain>
    </source>
</reference>
<name>A0A2U1UBF5_9GAMM</name>
<evidence type="ECO:0000313" key="2">
    <source>
        <dbReference type="Proteomes" id="UP000296159"/>
    </source>
</evidence>
<keyword evidence="2" id="KW-1185">Reference proteome</keyword>